<accession>A0A7Z7HNZ6</accession>
<feature type="transmembrane region" description="Helical" evidence="1">
    <location>
        <begin position="51"/>
        <end position="70"/>
    </location>
</feature>
<feature type="transmembrane region" description="Helical" evidence="1">
    <location>
        <begin position="255"/>
        <end position="277"/>
    </location>
</feature>
<keyword evidence="1" id="KW-0812">Transmembrane</keyword>
<feature type="transmembrane region" description="Helical" evidence="1">
    <location>
        <begin position="227"/>
        <end position="249"/>
    </location>
</feature>
<keyword evidence="1" id="KW-0472">Membrane</keyword>
<dbReference type="AlphaFoldDB" id="A0A7Z7HNZ6"/>
<evidence type="ECO:0000313" key="3">
    <source>
        <dbReference type="Proteomes" id="UP000242886"/>
    </source>
</evidence>
<protein>
    <recommendedName>
        <fullName evidence="4">Transmembrane protein</fullName>
    </recommendedName>
</protein>
<dbReference type="Proteomes" id="UP000242886">
    <property type="component" value="Chromosome SDENCHOL"/>
</dbReference>
<dbReference type="InterPro" id="IPR047798">
    <property type="entry name" value="BPSS1780-like"/>
</dbReference>
<keyword evidence="1" id="KW-1133">Transmembrane helix</keyword>
<feature type="transmembrane region" description="Helical" evidence="1">
    <location>
        <begin position="180"/>
        <end position="206"/>
    </location>
</feature>
<feature type="transmembrane region" description="Helical" evidence="1">
    <location>
        <begin position="76"/>
        <end position="98"/>
    </location>
</feature>
<organism evidence="2 3">
    <name type="scientific">Sterolibacterium denitrificans</name>
    <dbReference type="NCBI Taxonomy" id="157592"/>
    <lineage>
        <taxon>Bacteria</taxon>
        <taxon>Pseudomonadati</taxon>
        <taxon>Pseudomonadota</taxon>
        <taxon>Betaproteobacteria</taxon>
        <taxon>Nitrosomonadales</taxon>
        <taxon>Sterolibacteriaceae</taxon>
        <taxon>Sterolibacterium</taxon>
    </lineage>
</organism>
<sequence>MPIEPQLKRSQNERADFSAPDCRMQVRTLPALRGAFWLAAGFLLYRRNAPLLSMLTFANLILALLCSQLQPFGPLLLILASPLFITLIANACVAIERHGQRQLAPQMLTRNLRERGGQLLRLGLLQAFCMMLVVVLADRLLPGIDPAMLATVREAAEATETADRAGRAAIALDAGELGKLFLHLGVIGLIVLPTFWFAPLLTAWHGATPLKSAFFSLVAVWRNWRAFLVYAVSAALLAVLLPALLMSLFSLVSATLGSLVSSVLQLLVLLVGAPILATGTYCSYRDIFATADTAPAAPADNGSGGTRISTDA</sequence>
<reference evidence="2" key="1">
    <citation type="submission" date="2017-03" db="EMBL/GenBank/DDBJ databases">
        <authorList>
            <consortium name="AG Boll"/>
        </authorList>
    </citation>
    <scope>NUCLEOTIDE SEQUENCE [LARGE SCALE GENOMIC DNA]</scope>
    <source>
        <strain evidence="2">Chol</strain>
    </source>
</reference>
<dbReference type="EMBL" id="LT837803">
    <property type="protein sequence ID" value="SMB21868.1"/>
    <property type="molecule type" value="Genomic_DNA"/>
</dbReference>
<gene>
    <name evidence="2" type="ORF">SDENCHOL_10418</name>
</gene>
<name>A0A7Z7HNZ6_9PROT</name>
<evidence type="ECO:0008006" key="4">
    <source>
        <dbReference type="Google" id="ProtNLM"/>
    </source>
</evidence>
<evidence type="ECO:0000256" key="1">
    <source>
        <dbReference type="SAM" id="Phobius"/>
    </source>
</evidence>
<feature type="transmembrane region" description="Helical" evidence="1">
    <location>
        <begin position="119"/>
        <end position="137"/>
    </location>
</feature>
<keyword evidence="3" id="KW-1185">Reference proteome</keyword>
<dbReference type="NCBIfam" id="NF041043">
    <property type="entry name" value="BPSS1780_fam"/>
    <property type="match status" value="1"/>
</dbReference>
<evidence type="ECO:0000313" key="2">
    <source>
        <dbReference type="EMBL" id="SMB21868.1"/>
    </source>
</evidence>
<proteinExistence type="predicted"/>